<sequence length="250" mass="28148">MHVSRKYLSFVLAVLAQFTWFYEMGYAADNASNPLAAVNNTDLRFQHFDLGSADKQDYFIDGSYMIRPDLKFKYELHYNSTDVSGSREQDFEKLNAKLIHFPSQRLLNETWGVKTAVGLEWILDFGDPARGIGTGSDQIAPLVGAAFANRSTGTTLLPLVQHFVSYNGPTDVNQTALRLIVLQPFAKQYWAKLDLKVPYDWENSKWPASTELQLGWNVKEGLALYTDLLVGVGTDRSFDKGVGLGVRFNY</sequence>
<name>A0A1X7A8S1_9RHOB</name>
<evidence type="ECO:0000313" key="1">
    <source>
        <dbReference type="EMBL" id="SLN73179.1"/>
    </source>
</evidence>
<evidence type="ECO:0000313" key="2">
    <source>
        <dbReference type="Proteomes" id="UP000193061"/>
    </source>
</evidence>
<gene>
    <name evidence="1" type="ORF">ROA7450_04109</name>
</gene>
<keyword evidence="2" id="KW-1185">Reference proteome</keyword>
<proteinExistence type="predicted"/>
<organism evidence="1 2">
    <name type="scientific">Roseovarius albus</name>
    <dbReference type="NCBI Taxonomy" id="1247867"/>
    <lineage>
        <taxon>Bacteria</taxon>
        <taxon>Pseudomonadati</taxon>
        <taxon>Pseudomonadota</taxon>
        <taxon>Alphaproteobacteria</taxon>
        <taxon>Rhodobacterales</taxon>
        <taxon>Roseobacteraceae</taxon>
        <taxon>Roseovarius</taxon>
    </lineage>
</organism>
<reference evidence="1 2" key="1">
    <citation type="submission" date="2017-03" db="EMBL/GenBank/DDBJ databases">
        <authorList>
            <person name="Afonso C.L."/>
            <person name="Miller P.J."/>
            <person name="Scott M.A."/>
            <person name="Spackman E."/>
            <person name="Goraichik I."/>
            <person name="Dimitrov K.M."/>
            <person name="Suarez D.L."/>
            <person name="Swayne D.E."/>
        </authorList>
    </citation>
    <scope>NUCLEOTIDE SEQUENCE [LARGE SCALE GENOMIC DNA]</scope>
    <source>
        <strain evidence="1 2">CECT 7450</strain>
    </source>
</reference>
<dbReference type="AlphaFoldDB" id="A0A1X7A8S1"/>
<protein>
    <submittedName>
        <fullName evidence="1">Uncharacterized protein</fullName>
    </submittedName>
</protein>
<accession>A0A1X7A8S1</accession>
<dbReference type="EMBL" id="FWFX01000021">
    <property type="protein sequence ID" value="SLN73179.1"/>
    <property type="molecule type" value="Genomic_DNA"/>
</dbReference>
<dbReference type="Proteomes" id="UP000193061">
    <property type="component" value="Unassembled WGS sequence"/>
</dbReference>